<sequence>MCLLTRRNSQTLAHLQPSRRRRIFVPPTAAMAKISPLHKVIDDGRWAAERLLGRLIILAHAAFLDAGFVAAADAAADQENSVRLPSEVGRTAAALPLRYAAPQLLHRPDAAAAAVALKLRVHGRRHLVFYVRVDGLADLWVAEEDAYCFCVDALAAARLLAGGLDATARALRRDPALGALWGALTDGLVRRALADLCARSGVPLGRTLLSLPTDAMAAILSRLEDGEDLMVVECTCTALRRLVAELDAVLWKPMYEDVVDARRFAGVVRADDESPEMSWKERFTAAIHRPIPINIGPHAATVNLAWLLDLEAAIVEMWHNDHVPVPPQHPVVPLSDDDRSDSPELPPESVPRRRRRQWRAMPRDFSHGRALVHGGHNNQRRGGAGAVHSPSSRYRWSRR</sequence>
<dbReference type="PaxDb" id="39947-A0A0P0VHM0"/>
<dbReference type="SUPFAM" id="SSF81383">
    <property type="entry name" value="F-box domain"/>
    <property type="match status" value="1"/>
</dbReference>
<evidence type="ECO:0000259" key="2">
    <source>
        <dbReference type="PROSITE" id="PS50181"/>
    </source>
</evidence>
<dbReference type="PANTHER" id="PTHR34791">
    <property type="entry name" value="OS02G0272100 PROTEIN"/>
    <property type="match status" value="1"/>
</dbReference>
<evidence type="ECO:0000256" key="1">
    <source>
        <dbReference type="SAM" id="MobiDB-lite"/>
    </source>
</evidence>
<dbReference type="PANTHER" id="PTHR34791:SF1">
    <property type="entry name" value="OS02G0272100 PROTEIN"/>
    <property type="match status" value="1"/>
</dbReference>
<reference evidence="4" key="1">
    <citation type="journal article" date="2005" name="Nature">
        <title>The map-based sequence of the rice genome.</title>
        <authorList>
            <consortium name="International rice genome sequencing project (IRGSP)"/>
            <person name="Matsumoto T."/>
            <person name="Wu J."/>
            <person name="Kanamori H."/>
            <person name="Katayose Y."/>
            <person name="Fujisawa M."/>
            <person name="Namiki N."/>
            <person name="Mizuno H."/>
            <person name="Yamamoto K."/>
            <person name="Antonio B.A."/>
            <person name="Baba T."/>
            <person name="Sakata K."/>
            <person name="Nagamura Y."/>
            <person name="Aoki H."/>
            <person name="Arikawa K."/>
            <person name="Arita K."/>
            <person name="Bito T."/>
            <person name="Chiden Y."/>
            <person name="Fujitsuka N."/>
            <person name="Fukunaka R."/>
            <person name="Hamada M."/>
            <person name="Harada C."/>
            <person name="Hayashi A."/>
            <person name="Hijishita S."/>
            <person name="Honda M."/>
            <person name="Hosokawa S."/>
            <person name="Ichikawa Y."/>
            <person name="Idonuma A."/>
            <person name="Iijima M."/>
            <person name="Ikeda M."/>
            <person name="Ikeno M."/>
            <person name="Ito K."/>
            <person name="Ito S."/>
            <person name="Ito T."/>
            <person name="Ito Y."/>
            <person name="Ito Y."/>
            <person name="Iwabuchi A."/>
            <person name="Kamiya K."/>
            <person name="Karasawa W."/>
            <person name="Kurita K."/>
            <person name="Katagiri S."/>
            <person name="Kikuta A."/>
            <person name="Kobayashi H."/>
            <person name="Kobayashi N."/>
            <person name="Machita K."/>
            <person name="Maehara T."/>
            <person name="Masukawa M."/>
            <person name="Mizubayashi T."/>
            <person name="Mukai Y."/>
            <person name="Nagasaki H."/>
            <person name="Nagata Y."/>
            <person name="Naito S."/>
            <person name="Nakashima M."/>
            <person name="Nakama Y."/>
            <person name="Nakamichi Y."/>
            <person name="Nakamura M."/>
            <person name="Meguro A."/>
            <person name="Negishi M."/>
            <person name="Ohta I."/>
            <person name="Ohta T."/>
            <person name="Okamoto M."/>
            <person name="Ono N."/>
            <person name="Saji S."/>
            <person name="Sakaguchi M."/>
            <person name="Sakai K."/>
            <person name="Shibata M."/>
            <person name="Shimokawa T."/>
            <person name="Song J."/>
            <person name="Takazaki Y."/>
            <person name="Terasawa K."/>
            <person name="Tsugane M."/>
            <person name="Tsuji K."/>
            <person name="Ueda S."/>
            <person name="Waki K."/>
            <person name="Yamagata H."/>
            <person name="Yamamoto M."/>
            <person name="Yamamoto S."/>
            <person name="Yamane H."/>
            <person name="Yoshiki S."/>
            <person name="Yoshihara R."/>
            <person name="Yukawa K."/>
            <person name="Zhong H."/>
            <person name="Yano M."/>
            <person name="Yuan Q."/>
            <person name="Ouyang S."/>
            <person name="Liu J."/>
            <person name="Jones K.M."/>
            <person name="Gansberger K."/>
            <person name="Moffat K."/>
            <person name="Hill J."/>
            <person name="Bera J."/>
            <person name="Fadrosh D."/>
            <person name="Jin S."/>
            <person name="Johri S."/>
            <person name="Kim M."/>
            <person name="Overton L."/>
            <person name="Reardon M."/>
            <person name="Tsitrin T."/>
            <person name="Vuong H."/>
            <person name="Weaver B."/>
            <person name="Ciecko A."/>
            <person name="Tallon L."/>
            <person name="Jackson J."/>
            <person name="Pai G."/>
            <person name="Aken S.V."/>
            <person name="Utterback T."/>
            <person name="Reidmuller S."/>
            <person name="Feldblyum T."/>
            <person name="Hsiao J."/>
            <person name="Zismann V."/>
            <person name="Iobst S."/>
            <person name="de Vazeille A.R."/>
            <person name="Buell C.R."/>
            <person name="Ying K."/>
            <person name="Li Y."/>
            <person name="Lu T."/>
            <person name="Huang Y."/>
            <person name="Zhao Q."/>
            <person name="Feng Q."/>
            <person name="Zhang L."/>
            <person name="Zhu J."/>
            <person name="Weng Q."/>
            <person name="Mu J."/>
            <person name="Lu Y."/>
            <person name="Fan D."/>
            <person name="Liu Y."/>
            <person name="Guan J."/>
            <person name="Zhang Y."/>
            <person name="Yu S."/>
            <person name="Liu X."/>
            <person name="Zhang Y."/>
            <person name="Hong G."/>
            <person name="Han B."/>
            <person name="Choisne N."/>
            <person name="Demange N."/>
            <person name="Orjeda G."/>
            <person name="Samain S."/>
            <person name="Cattolico L."/>
            <person name="Pelletier E."/>
            <person name="Couloux A."/>
            <person name="Segurens B."/>
            <person name="Wincker P."/>
            <person name="D'Hont A."/>
            <person name="Scarpelli C."/>
            <person name="Weissenbach J."/>
            <person name="Salanoubat M."/>
            <person name="Quetier F."/>
            <person name="Yu Y."/>
            <person name="Kim H.R."/>
            <person name="Rambo T."/>
            <person name="Currie J."/>
            <person name="Collura K."/>
            <person name="Luo M."/>
            <person name="Yang T."/>
            <person name="Ammiraju J.S.S."/>
            <person name="Engler F."/>
            <person name="Soderlund C."/>
            <person name="Wing R.A."/>
            <person name="Palmer L.E."/>
            <person name="de la Bastide M."/>
            <person name="Spiegel L."/>
            <person name="Nascimento L."/>
            <person name="Zutavern T."/>
            <person name="O'Shaughnessy A."/>
            <person name="Dike S."/>
            <person name="Dedhia N."/>
            <person name="Preston R."/>
            <person name="Balija V."/>
            <person name="McCombie W.R."/>
            <person name="Chow T."/>
            <person name="Chen H."/>
            <person name="Chung M."/>
            <person name="Chen C."/>
            <person name="Shaw J."/>
            <person name="Wu H."/>
            <person name="Hsiao K."/>
            <person name="Chao Y."/>
            <person name="Chu M."/>
            <person name="Cheng C."/>
            <person name="Hour A."/>
            <person name="Lee P."/>
            <person name="Lin S."/>
            <person name="Lin Y."/>
            <person name="Liou J."/>
            <person name="Liu S."/>
            <person name="Hsing Y."/>
            <person name="Raghuvanshi S."/>
            <person name="Mohanty A."/>
            <person name="Bharti A.K."/>
            <person name="Gaur A."/>
            <person name="Gupta V."/>
            <person name="Kumar D."/>
            <person name="Ravi V."/>
            <person name="Vij S."/>
            <person name="Kapur A."/>
            <person name="Khurana P."/>
            <person name="Khurana P."/>
            <person name="Khurana J.P."/>
            <person name="Tyagi A.K."/>
            <person name="Gaikwad K."/>
            <person name="Singh A."/>
            <person name="Dalal V."/>
            <person name="Srivastava S."/>
            <person name="Dixit A."/>
            <person name="Pal A.K."/>
            <person name="Ghazi I.A."/>
            <person name="Yadav M."/>
            <person name="Pandit A."/>
            <person name="Bhargava A."/>
            <person name="Sureshbabu K."/>
            <person name="Batra K."/>
            <person name="Sharma T.R."/>
            <person name="Mohapatra T."/>
            <person name="Singh N.K."/>
            <person name="Messing J."/>
            <person name="Nelson A.B."/>
            <person name="Fuks G."/>
            <person name="Kavchok S."/>
            <person name="Keizer G."/>
            <person name="Linton E."/>
            <person name="Llaca V."/>
            <person name="Song R."/>
            <person name="Tanyolac B."/>
            <person name="Young S."/>
            <person name="Ho-Il K."/>
            <person name="Hahn J.H."/>
            <person name="Sangsakoo G."/>
            <person name="Vanavichit A."/>
            <person name="de Mattos Luiz.A.T."/>
            <person name="Zimmer P.D."/>
            <person name="Malone G."/>
            <person name="Dellagostin O."/>
            <person name="de Oliveira A.C."/>
            <person name="Bevan M."/>
            <person name="Bancroft I."/>
            <person name="Minx P."/>
            <person name="Cordum H."/>
            <person name="Wilson R."/>
            <person name="Cheng Z."/>
            <person name="Jin W."/>
            <person name="Jiang J."/>
            <person name="Leong S.A."/>
            <person name="Iwama H."/>
            <person name="Gojobori T."/>
            <person name="Itoh T."/>
            <person name="Niimura Y."/>
            <person name="Fujii Y."/>
            <person name="Habara T."/>
            <person name="Sakai H."/>
            <person name="Sato Y."/>
            <person name="Wilson G."/>
            <person name="Kumar K."/>
            <person name="McCouch S."/>
            <person name="Juretic N."/>
            <person name="Hoen D."/>
            <person name="Wright S."/>
            <person name="Bruskiewich R."/>
            <person name="Bureau T."/>
            <person name="Miyao A."/>
            <person name="Hirochika H."/>
            <person name="Nishikawa T."/>
            <person name="Kadowaki K."/>
            <person name="Sugiura M."/>
            <person name="Burr B."/>
            <person name="Sasaki T."/>
        </authorList>
    </citation>
    <scope>NUCLEOTIDE SEQUENCE [LARGE SCALE GENOMIC DNA]</scope>
    <source>
        <strain evidence="4">cv. Nipponbare</strain>
    </source>
</reference>
<dbReference type="EMBL" id="AP014958">
    <property type="protein sequence ID" value="BAS78059.1"/>
    <property type="molecule type" value="Genomic_DNA"/>
</dbReference>
<dbReference type="Gramene" id="Os02t0272100-00">
    <property type="protein sequence ID" value="Os02t0272100-00"/>
    <property type="gene ID" value="Os02g0272100"/>
</dbReference>
<feature type="region of interest" description="Disordered" evidence="1">
    <location>
        <begin position="328"/>
        <end position="399"/>
    </location>
</feature>
<evidence type="ECO:0000313" key="4">
    <source>
        <dbReference type="Proteomes" id="UP000059680"/>
    </source>
</evidence>
<dbReference type="InterPro" id="IPR036047">
    <property type="entry name" value="F-box-like_dom_sf"/>
</dbReference>
<reference evidence="3 4" key="2">
    <citation type="journal article" date="2013" name="Plant Cell Physiol.">
        <title>Rice Annotation Project Database (RAP-DB): an integrative and interactive database for rice genomics.</title>
        <authorList>
            <person name="Sakai H."/>
            <person name="Lee S.S."/>
            <person name="Tanaka T."/>
            <person name="Numa H."/>
            <person name="Kim J."/>
            <person name="Kawahara Y."/>
            <person name="Wakimoto H."/>
            <person name="Yang C.C."/>
            <person name="Iwamoto M."/>
            <person name="Abe T."/>
            <person name="Yamada Y."/>
            <person name="Muto A."/>
            <person name="Inokuchi H."/>
            <person name="Ikemura T."/>
            <person name="Matsumoto T."/>
            <person name="Sasaki T."/>
            <person name="Itoh T."/>
        </authorList>
    </citation>
    <scope>NUCLEOTIDE SEQUENCE [LARGE SCALE GENOMIC DNA]</scope>
    <source>
        <strain evidence="4">cv. Nipponbare</strain>
    </source>
</reference>
<dbReference type="InParanoid" id="A0A0P0VHM0"/>
<gene>
    <name evidence="3" type="ordered locus">Os02g0272100</name>
    <name evidence="3" type="ORF">OSNPB_020272100</name>
</gene>
<dbReference type="AlphaFoldDB" id="A0A0P0VHM0"/>
<proteinExistence type="predicted"/>
<keyword evidence="4" id="KW-1185">Reference proteome</keyword>
<dbReference type="OMA" id="ICKSLAN"/>
<organism evidence="3 4">
    <name type="scientific">Oryza sativa subsp. japonica</name>
    <name type="common">Rice</name>
    <dbReference type="NCBI Taxonomy" id="39947"/>
    <lineage>
        <taxon>Eukaryota</taxon>
        <taxon>Viridiplantae</taxon>
        <taxon>Streptophyta</taxon>
        <taxon>Embryophyta</taxon>
        <taxon>Tracheophyta</taxon>
        <taxon>Spermatophyta</taxon>
        <taxon>Magnoliopsida</taxon>
        <taxon>Liliopsida</taxon>
        <taxon>Poales</taxon>
        <taxon>Poaceae</taxon>
        <taxon>BOP clade</taxon>
        <taxon>Oryzoideae</taxon>
        <taxon>Oryzeae</taxon>
        <taxon>Oryzinae</taxon>
        <taxon>Oryza</taxon>
        <taxon>Oryza sativa</taxon>
    </lineage>
</organism>
<feature type="domain" description="F-box" evidence="2">
    <location>
        <begin position="205"/>
        <end position="254"/>
    </location>
</feature>
<dbReference type="InterPro" id="IPR001810">
    <property type="entry name" value="F-box_dom"/>
</dbReference>
<dbReference type="FunCoup" id="A0A0P0VHM0">
    <property type="interactions" value="2"/>
</dbReference>
<reference evidence="3 4" key="3">
    <citation type="journal article" date="2013" name="Rice">
        <title>Improvement of the Oryza sativa Nipponbare reference genome using next generation sequence and optical map data.</title>
        <authorList>
            <person name="Kawahara Y."/>
            <person name="de la Bastide M."/>
            <person name="Hamilton J.P."/>
            <person name="Kanamori H."/>
            <person name="McCombie W.R."/>
            <person name="Ouyang S."/>
            <person name="Schwartz D.C."/>
            <person name="Tanaka T."/>
            <person name="Wu J."/>
            <person name="Zhou S."/>
            <person name="Childs K.L."/>
            <person name="Davidson R.M."/>
            <person name="Lin H."/>
            <person name="Quesada-Ocampo L."/>
            <person name="Vaillancourt B."/>
            <person name="Sakai H."/>
            <person name="Lee S.S."/>
            <person name="Kim J."/>
            <person name="Numa H."/>
            <person name="Itoh T."/>
            <person name="Buell C.R."/>
            <person name="Matsumoto T."/>
        </authorList>
    </citation>
    <scope>NUCLEOTIDE SEQUENCE [LARGE SCALE GENOMIC DNA]</scope>
    <source>
        <strain evidence="4">cv. Nipponbare</strain>
    </source>
</reference>
<protein>
    <submittedName>
        <fullName evidence="3">Os02g0272100 protein</fullName>
    </submittedName>
</protein>
<dbReference type="PROSITE" id="PS50181">
    <property type="entry name" value="FBOX"/>
    <property type="match status" value="1"/>
</dbReference>
<accession>A0A0P0VHM0</accession>
<feature type="compositionally biased region" description="Polar residues" evidence="1">
    <location>
        <begin position="389"/>
        <end position="399"/>
    </location>
</feature>
<dbReference type="Proteomes" id="UP000059680">
    <property type="component" value="Chromosome 2"/>
</dbReference>
<evidence type="ECO:0000313" key="3">
    <source>
        <dbReference type="EMBL" id="BAS78059.1"/>
    </source>
</evidence>
<name>A0A0P0VHM0_ORYSJ</name>